<dbReference type="EMBL" id="JBBPBF010000066">
    <property type="protein sequence ID" value="KAK7605805.1"/>
    <property type="molecule type" value="Genomic_DNA"/>
</dbReference>
<gene>
    <name evidence="1" type="ORF">JOL62DRAFT_642862</name>
</gene>
<organism evidence="1 2">
    <name type="scientific">Phyllosticta paracitricarpa</name>
    <dbReference type="NCBI Taxonomy" id="2016321"/>
    <lineage>
        <taxon>Eukaryota</taxon>
        <taxon>Fungi</taxon>
        <taxon>Dikarya</taxon>
        <taxon>Ascomycota</taxon>
        <taxon>Pezizomycotina</taxon>
        <taxon>Dothideomycetes</taxon>
        <taxon>Dothideomycetes incertae sedis</taxon>
        <taxon>Botryosphaeriales</taxon>
        <taxon>Phyllostictaceae</taxon>
        <taxon>Phyllosticta</taxon>
    </lineage>
</organism>
<keyword evidence="2" id="KW-1185">Reference proteome</keyword>
<accession>A0ABR1MSA7</accession>
<evidence type="ECO:0000313" key="2">
    <source>
        <dbReference type="Proteomes" id="UP001367316"/>
    </source>
</evidence>
<sequence length="203" mass="23017">MASNPSSALNHTWRGALGRHIYYGTQAPNWTAQDEQKFLVYAARYKWKTTLCVGDAGTKQLQKELLMYTMHSGLNTSIMAIMVQAIITKLNQVASDQVRNLFEWPEWTKRWFLNPWWDGDTCEPGAANNNTNIFRPTVDCYPGHEDVGRHSIDVLSTWDAMSDDEKDMCFAAARDAAHRSNNNSGVLSPFPIRRMTFSPPELG</sequence>
<evidence type="ECO:0000313" key="1">
    <source>
        <dbReference type="EMBL" id="KAK7605805.1"/>
    </source>
</evidence>
<protein>
    <submittedName>
        <fullName evidence="1">Uncharacterized protein</fullName>
    </submittedName>
</protein>
<dbReference type="Proteomes" id="UP001367316">
    <property type="component" value="Unassembled WGS sequence"/>
</dbReference>
<name>A0ABR1MSA7_9PEZI</name>
<comment type="caution">
    <text evidence="1">The sequence shown here is derived from an EMBL/GenBank/DDBJ whole genome shotgun (WGS) entry which is preliminary data.</text>
</comment>
<reference evidence="1 2" key="1">
    <citation type="submission" date="2024-04" db="EMBL/GenBank/DDBJ databases">
        <title>Phyllosticta paracitricarpa is synonymous to the EU quarantine fungus P. citricarpa based on phylogenomic analyses.</title>
        <authorList>
            <consortium name="Lawrence Berkeley National Laboratory"/>
            <person name="Van ingen-buijs V.A."/>
            <person name="Van westerhoven A.C."/>
            <person name="Haridas S."/>
            <person name="Skiadas P."/>
            <person name="Martin F."/>
            <person name="Groenewald J.Z."/>
            <person name="Crous P.W."/>
            <person name="Seidl M.F."/>
        </authorList>
    </citation>
    <scope>NUCLEOTIDE SEQUENCE [LARGE SCALE GENOMIC DNA]</scope>
    <source>
        <strain evidence="1 2">CBS 141358</strain>
    </source>
</reference>
<proteinExistence type="predicted"/>